<proteinExistence type="predicted"/>
<accession>A0A165MIW9</accession>
<dbReference type="EMBL" id="LVWG01000003">
    <property type="protein sequence ID" value="KZK75300.1"/>
    <property type="molecule type" value="Genomic_DNA"/>
</dbReference>
<name>A0A165MIW9_PELLU</name>
<dbReference type="OMA" id="IRFAAFY"/>
<protein>
    <recommendedName>
        <fullName evidence="3">DUF4296 domain-containing protein</fullName>
    </recommendedName>
</protein>
<evidence type="ECO:0000313" key="1">
    <source>
        <dbReference type="EMBL" id="KZK75300.1"/>
    </source>
</evidence>
<comment type="caution">
    <text evidence="1">The sequence shown here is derived from an EMBL/GenBank/DDBJ whole genome shotgun (WGS) entry which is preliminary data.</text>
</comment>
<evidence type="ECO:0000313" key="2">
    <source>
        <dbReference type="Proteomes" id="UP000076481"/>
    </source>
</evidence>
<reference evidence="1 2" key="1">
    <citation type="submission" date="2016-03" db="EMBL/GenBank/DDBJ databases">
        <title>Speciation and ecological success in dimly lit waters: horizontal gene transfer in a green sulfur bacteria bloom unveiled by metagenomic assembly.</title>
        <authorList>
            <person name="Llorens-Mares T."/>
            <person name="Liu Z."/>
            <person name="Allen L.Z."/>
            <person name="Rusch D.B."/>
            <person name="Craig M.T."/>
            <person name="Dupont C.L."/>
            <person name="Bryant D.A."/>
            <person name="Casamayor E.O."/>
        </authorList>
    </citation>
    <scope>NUCLEOTIDE SEQUENCE [LARGE SCALE GENOMIC DNA]</scope>
    <source>
        <strain evidence="1">CIII</strain>
    </source>
</reference>
<gene>
    <name evidence="1" type="ORF">A3K90_05880</name>
</gene>
<dbReference type="Proteomes" id="UP000076481">
    <property type="component" value="Unassembled WGS sequence"/>
</dbReference>
<organism evidence="1 2">
    <name type="scientific">Pelodictyon luteolum</name>
    <dbReference type="NCBI Taxonomy" id="1100"/>
    <lineage>
        <taxon>Bacteria</taxon>
        <taxon>Pseudomonadati</taxon>
        <taxon>Chlorobiota</taxon>
        <taxon>Chlorobiia</taxon>
        <taxon>Chlorobiales</taxon>
        <taxon>Chlorobiaceae</taxon>
        <taxon>Chlorobium/Pelodictyon group</taxon>
        <taxon>Pelodictyon</taxon>
    </lineage>
</organism>
<evidence type="ECO:0008006" key="3">
    <source>
        <dbReference type="Google" id="ProtNLM"/>
    </source>
</evidence>
<dbReference type="AlphaFoldDB" id="A0A165MIW9"/>
<sequence>MLQAPSTPYPNRQMKPSRSLRMVLAALFLLPLLGGCQGKPSSTLDADDVRFSEFYSEYLLTSGVSEDTGGAITADLDSATLASMLERHSLSMEKLKAKSDLYRTDPERWQKVLVRVRENIRKKADAPK</sequence>